<keyword evidence="3" id="KW-1185">Reference proteome</keyword>
<dbReference type="Gene3D" id="3.10.450.50">
    <property type="match status" value="1"/>
</dbReference>
<dbReference type="InterPro" id="IPR037401">
    <property type="entry name" value="SnoaL-like"/>
</dbReference>
<accession>A0A9P5XV98</accession>
<feature type="domain" description="SnoaL-like" evidence="1">
    <location>
        <begin position="7"/>
        <end position="146"/>
    </location>
</feature>
<comment type="caution">
    <text evidence="2">The sequence shown here is derived from an EMBL/GenBank/DDBJ whole genome shotgun (WGS) entry which is preliminary data.</text>
</comment>
<dbReference type="Proteomes" id="UP000807353">
    <property type="component" value="Unassembled WGS sequence"/>
</dbReference>
<sequence>MYSTEEYLLDRALISDSVTKILWYLDRHDWEALTDTVLTQTVHVDYTSLVGGDPIDIPSREQVETWKGLVSGLDAMMHNTNGVIIDLPLPSSDIERPTKAKVTANVVSTVMKRSIDGDPFLQNGWFYEYVLVRDAQVDPKHPWKIAGLKNNASWVKGNMAVVKPYK</sequence>
<evidence type="ECO:0000259" key="1">
    <source>
        <dbReference type="Pfam" id="PF13577"/>
    </source>
</evidence>
<evidence type="ECO:0000313" key="3">
    <source>
        <dbReference type="Proteomes" id="UP000807353"/>
    </source>
</evidence>
<dbReference type="SUPFAM" id="SSF54427">
    <property type="entry name" value="NTF2-like"/>
    <property type="match status" value="1"/>
</dbReference>
<organism evidence="2 3">
    <name type="scientific">Collybia nuda</name>
    <dbReference type="NCBI Taxonomy" id="64659"/>
    <lineage>
        <taxon>Eukaryota</taxon>
        <taxon>Fungi</taxon>
        <taxon>Dikarya</taxon>
        <taxon>Basidiomycota</taxon>
        <taxon>Agaricomycotina</taxon>
        <taxon>Agaricomycetes</taxon>
        <taxon>Agaricomycetidae</taxon>
        <taxon>Agaricales</taxon>
        <taxon>Tricholomatineae</taxon>
        <taxon>Clitocybaceae</taxon>
        <taxon>Collybia</taxon>
    </lineage>
</organism>
<reference evidence="2" key="1">
    <citation type="submission" date="2020-11" db="EMBL/GenBank/DDBJ databases">
        <authorList>
            <consortium name="DOE Joint Genome Institute"/>
            <person name="Ahrendt S."/>
            <person name="Riley R."/>
            <person name="Andreopoulos W."/>
            <person name="Labutti K."/>
            <person name="Pangilinan J."/>
            <person name="Ruiz-Duenas F.J."/>
            <person name="Barrasa J.M."/>
            <person name="Sanchez-Garcia M."/>
            <person name="Camarero S."/>
            <person name="Miyauchi S."/>
            <person name="Serrano A."/>
            <person name="Linde D."/>
            <person name="Babiker R."/>
            <person name="Drula E."/>
            <person name="Ayuso-Fernandez I."/>
            <person name="Pacheco R."/>
            <person name="Padilla G."/>
            <person name="Ferreira P."/>
            <person name="Barriuso J."/>
            <person name="Kellner H."/>
            <person name="Castanera R."/>
            <person name="Alfaro M."/>
            <person name="Ramirez L."/>
            <person name="Pisabarro A.G."/>
            <person name="Kuo A."/>
            <person name="Tritt A."/>
            <person name="Lipzen A."/>
            <person name="He G."/>
            <person name="Yan M."/>
            <person name="Ng V."/>
            <person name="Cullen D."/>
            <person name="Martin F."/>
            <person name="Rosso M.-N."/>
            <person name="Henrissat B."/>
            <person name="Hibbett D."/>
            <person name="Martinez A.T."/>
            <person name="Grigoriev I.V."/>
        </authorList>
    </citation>
    <scope>NUCLEOTIDE SEQUENCE</scope>
    <source>
        <strain evidence="2">CBS 247.69</strain>
    </source>
</reference>
<dbReference type="EMBL" id="MU150433">
    <property type="protein sequence ID" value="KAF9456356.1"/>
    <property type="molecule type" value="Genomic_DNA"/>
</dbReference>
<protein>
    <recommendedName>
        <fullName evidence="1">SnoaL-like domain-containing protein</fullName>
    </recommendedName>
</protein>
<dbReference type="Pfam" id="PF13577">
    <property type="entry name" value="SnoaL_4"/>
    <property type="match status" value="1"/>
</dbReference>
<evidence type="ECO:0000313" key="2">
    <source>
        <dbReference type="EMBL" id="KAF9456356.1"/>
    </source>
</evidence>
<dbReference type="OrthoDB" id="5208229at2759"/>
<dbReference type="InterPro" id="IPR032710">
    <property type="entry name" value="NTF2-like_dom_sf"/>
</dbReference>
<dbReference type="AlphaFoldDB" id="A0A9P5XV98"/>
<proteinExistence type="predicted"/>
<gene>
    <name evidence="2" type="ORF">BDZ94DRAFT_1327034</name>
</gene>
<name>A0A9P5XV98_9AGAR</name>